<feature type="transmembrane region" description="Helical" evidence="5">
    <location>
        <begin position="55"/>
        <end position="72"/>
    </location>
</feature>
<feature type="transmembrane region" description="Helical" evidence="5">
    <location>
        <begin position="259"/>
        <end position="280"/>
    </location>
</feature>
<evidence type="ECO:0000313" key="7">
    <source>
        <dbReference type="EMBL" id="MBE1598384.1"/>
    </source>
</evidence>
<dbReference type="InterPro" id="IPR052902">
    <property type="entry name" value="ABC-2_transporter"/>
</dbReference>
<dbReference type="AlphaFoldDB" id="A0A8I0TS60"/>
<dbReference type="InterPro" id="IPR047817">
    <property type="entry name" value="ABC2_TM_bact-type"/>
</dbReference>
<evidence type="ECO:0000313" key="8">
    <source>
        <dbReference type="Proteomes" id="UP000629287"/>
    </source>
</evidence>
<dbReference type="EMBL" id="JADBGF010000001">
    <property type="protein sequence ID" value="MBE1598384.1"/>
    <property type="molecule type" value="Genomic_DNA"/>
</dbReference>
<sequence>MRATTGTGTGRGTGTTGAVAGAGAAPVVAAAGTTTLRGRMTALARAELTLLGRSRATLFTALFVPLLLPLSVRSATDQMDLGEAGLNVGTVMLPAAVGFSLLFAVYTALTNIFVVRREELVLKRLRTGELRDPEILVGAALPAAGIALAQCVLLAIGCTVLLDLGAPPAPHLAVLGVLLGVVLCVALAAVTASYSRTAESAQVTSLPLMFVSLLGSGITVPLEVLPDRLASFLELLPLTPVITLVRGGWTGDLSAYDTLGAVATALAWTVLAVFAVRRWFRWEPRR</sequence>
<feature type="domain" description="ABC transmembrane type-2" evidence="6">
    <location>
        <begin position="56"/>
        <end position="279"/>
    </location>
</feature>
<dbReference type="PROSITE" id="PS51012">
    <property type="entry name" value="ABC_TM2"/>
    <property type="match status" value="1"/>
</dbReference>
<feature type="transmembrane region" description="Helical" evidence="5">
    <location>
        <begin position="92"/>
        <end position="114"/>
    </location>
</feature>
<evidence type="ECO:0000256" key="1">
    <source>
        <dbReference type="ARBA" id="ARBA00004141"/>
    </source>
</evidence>
<dbReference type="OrthoDB" id="3214063at2"/>
<evidence type="ECO:0000256" key="3">
    <source>
        <dbReference type="ARBA" id="ARBA00022989"/>
    </source>
</evidence>
<keyword evidence="3 5" id="KW-1133">Transmembrane helix</keyword>
<comment type="caution">
    <text evidence="7">The sequence shown here is derived from an EMBL/GenBank/DDBJ whole genome shotgun (WGS) entry which is preliminary data.</text>
</comment>
<keyword evidence="4 5" id="KW-0472">Membrane</keyword>
<evidence type="ECO:0000256" key="4">
    <source>
        <dbReference type="ARBA" id="ARBA00023136"/>
    </source>
</evidence>
<comment type="similarity">
    <text evidence="5">Belongs to the ABC-2 integral membrane protein family.</text>
</comment>
<gene>
    <name evidence="7" type="ORF">H4687_004513</name>
</gene>
<name>A0A8I0TS60_9ACTN</name>
<reference evidence="7 8" key="1">
    <citation type="submission" date="2020-10" db="EMBL/GenBank/DDBJ databases">
        <title>Sequencing the genomes of 1000 actinobacteria strains.</title>
        <authorList>
            <person name="Klenk H.-P."/>
        </authorList>
    </citation>
    <scope>NUCLEOTIDE SEQUENCE [LARGE SCALE GENOMIC DNA]</scope>
    <source>
        <strain evidence="7 8">DSM 41803</strain>
    </source>
</reference>
<proteinExistence type="inferred from homology"/>
<dbReference type="PANTHER" id="PTHR43027:SF2">
    <property type="entry name" value="TRANSPORT PERMEASE PROTEIN"/>
    <property type="match status" value="1"/>
</dbReference>
<keyword evidence="5" id="KW-1003">Cell membrane</keyword>
<dbReference type="Pfam" id="PF01061">
    <property type="entry name" value="ABC2_membrane"/>
    <property type="match status" value="1"/>
</dbReference>
<evidence type="ECO:0000256" key="2">
    <source>
        <dbReference type="ARBA" id="ARBA00022692"/>
    </source>
</evidence>
<keyword evidence="2 5" id="KW-0812">Transmembrane</keyword>
<keyword evidence="8" id="KW-1185">Reference proteome</keyword>
<evidence type="ECO:0000259" key="6">
    <source>
        <dbReference type="PROSITE" id="PS51012"/>
    </source>
</evidence>
<keyword evidence="5" id="KW-0813">Transport</keyword>
<evidence type="ECO:0000256" key="5">
    <source>
        <dbReference type="RuleBase" id="RU361157"/>
    </source>
</evidence>
<feature type="transmembrane region" description="Helical" evidence="5">
    <location>
        <begin position="135"/>
        <end position="162"/>
    </location>
</feature>
<accession>A0A8I0TS60</accession>
<dbReference type="GO" id="GO:0005886">
    <property type="term" value="C:plasma membrane"/>
    <property type="evidence" value="ECO:0007669"/>
    <property type="project" value="UniProtKB-SubCell"/>
</dbReference>
<feature type="transmembrane region" description="Helical" evidence="5">
    <location>
        <begin position="206"/>
        <end position="225"/>
    </location>
</feature>
<protein>
    <recommendedName>
        <fullName evidence="5">Transport permease protein</fullName>
    </recommendedName>
</protein>
<organism evidence="7 8">
    <name type="scientific">Streptomyces stelliscabiei</name>
    <dbReference type="NCBI Taxonomy" id="146820"/>
    <lineage>
        <taxon>Bacteria</taxon>
        <taxon>Bacillati</taxon>
        <taxon>Actinomycetota</taxon>
        <taxon>Actinomycetes</taxon>
        <taxon>Kitasatosporales</taxon>
        <taxon>Streptomycetaceae</taxon>
        <taxon>Streptomyces</taxon>
    </lineage>
</organism>
<dbReference type="GO" id="GO:0140359">
    <property type="term" value="F:ABC-type transporter activity"/>
    <property type="evidence" value="ECO:0007669"/>
    <property type="project" value="InterPro"/>
</dbReference>
<dbReference type="Proteomes" id="UP000629287">
    <property type="component" value="Unassembled WGS sequence"/>
</dbReference>
<comment type="subcellular location">
    <subcellularLocation>
        <location evidence="5">Cell membrane</location>
        <topology evidence="5">Multi-pass membrane protein</topology>
    </subcellularLocation>
    <subcellularLocation>
        <location evidence="1">Membrane</location>
        <topology evidence="1">Multi-pass membrane protein</topology>
    </subcellularLocation>
</comment>
<dbReference type="InterPro" id="IPR013525">
    <property type="entry name" value="ABC2_TM"/>
</dbReference>
<feature type="transmembrane region" description="Helical" evidence="5">
    <location>
        <begin position="174"/>
        <end position="194"/>
    </location>
</feature>
<dbReference type="PANTHER" id="PTHR43027">
    <property type="entry name" value="DOXORUBICIN RESISTANCE ABC TRANSPORTER PERMEASE PROTEIN DRRC-RELATED"/>
    <property type="match status" value="1"/>
</dbReference>